<dbReference type="PANTHER" id="PTHR24215:SF10">
    <property type="entry name" value="RHO-GTPASE-ACTIVATING PROTEIN LRG1"/>
    <property type="match status" value="1"/>
</dbReference>
<dbReference type="PROSITE" id="PS00478">
    <property type="entry name" value="LIM_DOMAIN_1"/>
    <property type="match status" value="2"/>
</dbReference>
<dbReference type="PANTHER" id="PTHR24215">
    <property type="entry name" value="RHO-GTPASE-ACTIVATING PROTEIN LRG1"/>
    <property type="match status" value="1"/>
</dbReference>
<dbReference type="SMART" id="SM00132">
    <property type="entry name" value="LIM"/>
    <property type="match status" value="3"/>
</dbReference>
<dbReference type="CDD" id="cd09391">
    <property type="entry name" value="LIM1_Lrg1p_like"/>
    <property type="match status" value="1"/>
</dbReference>
<feature type="compositionally biased region" description="Basic and acidic residues" evidence="7">
    <location>
        <begin position="667"/>
        <end position="676"/>
    </location>
</feature>
<dbReference type="Proteomes" id="UP000308549">
    <property type="component" value="Unassembled WGS sequence"/>
</dbReference>
<evidence type="ECO:0000256" key="6">
    <source>
        <dbReference type="PROSITE-ProRule" id="PRU00125"/>
    </source>
</evidence>
<sequence>MGLPSEERAHLTSASPLANGAAGQEQHATTVVHRPYNNSSSNNTSYHHNHHQHQPHDPAMQPPPPMTRTDTGSGTTTPDLEQGAGPRARERERREKGGRSSAHRICGKCQRHLTGQFVRALGDTYHLECFTCHDCEKIVASKFFPVPDHPPNQYPLCETDYFRRLDLLCFACHGALRGSYITALDRKYHIEHFTCSVCPTVFGASDSYYEHEGSVYCHYHYSTRFAQKCTGCHTAILKQFVEIFRNGGVQHWHPECYMIHKYWNVRLHAPPPKSVEALEDRETGSKRDAEDMTEQDASEELRRVVRSDEEAVEYKVHWIWQTLSSFEEKSATCISDMLLHVSNGAYMDGVVAAKKFITHVDLLFAAADDLDRRLQSRPNASTRPVEGKEGKGVRTFDAIVHPGLSYSREAKLLCKKVVAFFQLLAESQDTGVRRLGVTQELLSLVTGLAHYLKLMIRICLSGALKLERETSSAEGLESFLDDISKLEDRLEAEGLKDGQLAGSGFAGVVGGEQAYVGKTADTCAVCGKAVEDKCFRRDGRVLHAQCLACTKCGRNVGDSPDAGRWTEEADGRQAPWCDIHAPRGNKPGGELVAVTRLQQYVHLLRVAHARLLATLRTSGALPHTSDDPNLGGYDSREGHTPLSEGTEPPGLLRSNTRSKSYGGRSGSARDRRKDEASSYEDTMGDIRRLRSTRMDKQISNAGKNVRKSRIIDGPEGMRPASSDGADASFKRRTGTFQIVEDRDANGEPITQLAFGKQDAMTLDDIPRIVQAQQTREQRPNASRFARQPMIPQEPIPRLLNGHTRDISSGDPLNSELLDQRPAGTKRYFSELTALEYFIVRHVAVLSMEPLLEGHFNQEELLDLIETKRPTFWSKFGKAFAPNKERGRPRRGGAAAKHPNAIFGVSLDDLLERDYEESTDGVGPGSLKVPSLVQEAVSAMKTMDMSVEGVFRKNGNIKRLNDVKDEIDAKGAVEVDLTRENPVQVAALLKKFLRELPDPLLTHKLHKLWITSQRIEDSDRRRRVLHLTCCLLPKAHRDTMEVLFTFLNWVSSFSHVDEESGSKMDIHNLATVITPNVLSAALTGKDGVGGGGAGGGGIVPVDDSFLAIEAVYSLIECNGSMCEVPEDLAMILNDSTLFSNTAEITTKEILRRYGDRAKAPQVTASNPNHSHPQHPQHQHVRTASAPSAAPNHGAPASSPTPVATRVDTDPNMQNKQQAKEVLLLFPTTPHPTPQTTLKMSGVGSYGPIGPTAVDYRHTKMMDSNNMSSKEAEAARAKSAEVMAALRKGEKGDADRVLGDRPPAKDTVVGWIASRFKERKVSGSGSKGKEGEVVR</sequence>
<feature type="compositionally biased region" description="Basic residues" evidence="7">
    <location>
        <begin position="1170"/>
        <end position="1179"/>
    </location>
</feature>
<keyword evidence="6" id="KW-0440">LIM domain</keyword>
<dbReference type="FunFam" id="2.10.110.10:FF:000058">
    <property type="entry name" value="Rho GTPase activator Lrg11"/>
    <property type="match status" value="1"/>
</dbReference>
<proteinExistence type="predicted"/>
<dbReference type="SUPFAM" id="SSF57716">
    <property type="entry name" value="Glucocorticoid receptor-like (DNA-binding domain)"/>
    <property type="match status" value="3"/>
</dbReference>
<dbReference type="InterPro" id="IPR008936">
    <property type="entry name" value="Rho_GTPase_activation_prot"/>
</dbReference>
<dbReference type="SMART" id="SM00324">
    <property type="entry name" value="RhoGAP"/>
    <property type="match status" value="1"/>
</dbReference>
<feature type="region of interest" description="Disordered" evidence="7">
    <location>
        <begin position="1"/>
        <end position="101"/>
    </location>
</feature>
<feature type="domain" description="LIM zinc-binding" evidence="8">
    <location>
        <begin position="521"/>
        <end position="587"/>
    </location>
</feature>
<keyword evidence="11" id="KW-1185">Reference proteome</keyword>
<dbReference type="Gene3D" id="2.10.110.10">
    <property type="entry name" value="Cysteine Rich Protein"/>
    <property type="match status" value="4"/>
</dbReference>
<dbReference type="Pfam" id="PF00620">
    <property type="entry name" value="RhoGAP"/>
    <property type="match status" value="1"/>
</dbReference>
<dbReference type="PROSITE" id="PS50023">
    <property type="entry name" value="LIM_DOMAIN_2"/>
    <property type="match status" value="3"/>
</dbReference>
<keyword evidence="4 6" id="KW-0862">Zinc</keyword>
<evidence type="ECO:0000256" key="1">
    <source>
        <dbReference type="ARBA" id="ARBA00004123"/>
    </source>
</evidence>
<dbReference type="GO" id="GO:0030695">
    <property type="term" value="F:GTPase regulator activity"/>
    <property type="evidence" value="ECO:0007669"/>
    <property type="project" value="UniProtKB-ARBA"/>
</dbReference>
<dbReference type="CDD" id="cd08368">
    <property type="entry name" value="LIM"/>
    <property type="match status" value="1"/>
</dbReference>
<organism evidence="10 11">
    <name type="scientific">Salinomyces thailandicus</name>
    <dbReference type="NCBI Taxonomy" id="706561"/>
    <lineage>
        <taxon>Eukaryota</taxon>
        <taxon>Fungi</taxon>
        <taxon>Dikarya</taxon>
        <taxon>Ascomycota</taxon>
        <taxon>Pezizomycotina</taxon>
        <taxon>Dothideomycetes</taxon>
        <taxon>Dothideomycetidae</taxon>
        <taxon>Mycosphaerellales</taxon>
        <taxon>Teratosphaeriaceae</taxon>
        <taxon>Salinomyces</taxon>
    </lineage>
</organism>
<dbReference type="SUPFAM" id="SSF48350">
    <property type="entry name" value="GTPase activation domain, GAP"/>
    <property type="match status" value="1"/>
</dbReference>
<dbReference type="GO" id="GO:0005634">
    <property type="term" value="C:nucleus"/>
    <property type="evidence" value="ECO:0007669"/>
    <property type="project" value="UniProtKB-SubCell"/>
</dbReference>
<dbReference type="Gene3D" id="1.10.555.10">
    <property type="entry name" value="Rho GTPase activation protein"/>
    <property type="match status" value="1"/>
</dbReference>
<feature type="compositionally biased region" description="Basic and acidic residues" evidence="7">
    <location>
        <begin position="276"/>
        <end position="290"/>
    </location>
</feature>
<feature type="domain" description="LIM zinc-binding" evidence="8">
    <location>
        <begin position="104"/>
        <end position="164"/>
    </location>
</feature>
<feature type="region of interest" description="Disordered" evidence="7">
    <location>
        <begin position="1159"/>
        <end position="1208"/>
    </location>
</feature>
<feature type="compositionally biased region" description="Low complexity" evidence="7">
    <location>
        <begin position="35"/>
        <end position="46"/>
    </location>
</feature>
<dbReference type="InterPro" id="IPR000198">
    <property type="entry name" value="RhoGAP_dom"/>
</dbReference>
<dbReference type="InterPro" id="IPR001781">
    <property type="entry name" value="Znf_LIM"/>
</dbReference>
<feature type="compositionally biased region" description="Basic and acidic residues" evidence="7">
    <location>
        <begin position="87"/>
        <end position="98"/>
    </location>
</feature>
<feature type="compositionally biased region" description="Low complexity" evidence="7">
    <location>
        <begin position="67"/>
        <end position="86"/>
    </location>
</feature>
<keyword evidence="2 6" id="KW-0479">Metal-binding</keyword>
<dbReference type="GO" id="GO:0005737">
    <property type="term" value="C:cytoplasm"/>
    <property type="evidence" value="ECO:0007669"/>
    <property type="project" value="TreeGrafter"/>
</dbReference>
<evidence type="ECO:0000313" key="10">
    <source>
        <dbReference type="EMBL" id="TKA31817.1"/>
    </source>
</evidence>
<dbReference type="Pfam" id="PF00412">
    <property type="entry name" value="LIM"/>
    <property type="match status" value="2"/>
</dbReference>
<evidence type="ECO:0000313" key="11">
    <source>
        <dbReference type="Proteomes" id="UP000308549"/>
    </source>
</evidence>
<name>A0A4U0U9N5_9PEZI</name>
<gene>
    <name evidence="10" type="ORF">B0A50_01896</name>
</gene>
<dbReference type="EMBL" id="NAJL01000007">
    <property type="protein sequence ID" value="TKA31817.1"/>
    <property type="molecule type" value="Genomic_DNA"/>
</dbReference>
<keyword evidence="3" id="KW-0677">Repeat</keyword>
<dbReference type="GO" id="GO:0030036">
    <property type="term" value="P:actin cytoskeleton organization"/>
    <property type="evidence" value="ECO:0007669"/>
    <property type="project" value="TreeGrafter"/>
</dbReference>
<protein>
    <submittedName>
        <fullName evidence="10">Uncharacterized protein</fullName>
    </submittedName>
</protein>
<reference evidence="10 11" key="1">
    <citation type="submission" date="2017-03" db="EMBL/GenBank/DDBJ databases">
        <title>Genomes of endolithic fungi from Antarctica.</title>
        <authorList>
            <person name="Coleine C."/>
            <person name="Masonjones S."/>
            <person name="Stajich J.E."/>
        </authorList>
    </citation>
    <scope>NUCLEOTIDE SEQUENCE [LARGE SCALE GENOMIC DNA]</scope>
    <source>
        <strain evidence="10 11">CCFEE 6315</strain>
    </source>
</reference>
<dbReference type="OrthoDB" id="20689at2759"/>
<evidence type="ECO:0000256" key="3">
    <source>
        <dbReference type="ARBA" id="ARBA00022737"/>
    </source>
</evidence>
<evidence type="ECO:0000256" key="5">
    <source>
        <dbReference type="ARBA" id="ARBA00023242"/>
    </source>
</evidence>
<dbReference type="CDD" id="cd09392">
    <property type="entry name" value="LIM2_Lrg1p_like"/>
    <property type="match status" value="1"/>
</dbReference>
<feature type="domain" description="LIM zinc-binding" evidence="8">
    <location>
        <begin position="167"/>
        <end position="227"/>
    </location>
</feature>
<dbReference type="PROSITE" id="PS50238">
    <property type="entry name" value="RHOGAP"/>
    <property type="match status" value="1"/>
</dbReference>
<feature type="compositionally biased region" description="Basic and acidic residues" evidence="7">
    <location>
        <begin position="1"/>
        <end position="10"/>
    </location>
</feature>
<feature type="region of interest" description="Disordered" evidence="7">
    <location>
        <begin position="274"/>
        <end position="298"/>
    </location>
</feature>
<evidence type="ECO:0000256" key="2">
    <source>
        <dbReference type="ARBA" id="ARBA00022723"/>
    </source>
</evidence>
<keyword evidence="5" id="KW-0539">Nucleus</keyword>
<dbReference type="GO" id="GO:0046872">
    <property type="term" value="F:metal ion binding"/>
    <property type="evidence" value="ECO:0007669"/>
    <property type="project" value="UniProtKB-KW"/>
</dbReference>
<accession>A0A4U0U9N5</accession>
<comment type="subcellular location">
    <subcellularLocation>
        <location evidence="1">Nucleus</location>
    </subcellularLocation>
</comment>
<feature type="domain" description="Rho-GAP" evidence="9">
    <location>
        <begin position="904"/>
        <end position="1121"/>
    </location>
</feature>
<evidence type="ECO:0000256" key="4">
    <source>
        <dbReference type="ARBA" id="ARBA00022833"/>
    </source>
</evidence>
<dbReference type="GO" id="GO:0007165">
    <property type="term" value="P:signal transduction"/>
    <property type="evidence" value="ECO:0007669"/>
    <property type="project" value="InterPro"/>
</dbReference>
<feature type="region of interest" description="Disordered" evidence="7">
    <location>
        <begin position="619"/>
        <end position="684"/>
    </location>
</feature>
<evidence type="ECO:0000259" key="9">
    <source>
        <dbReference type="PROSITE" id="PS50238"/>
    </source>
</evidence>
<evidence type="ECO:0000259" key="8">
    <source>
        <dbReference type="PROSITE" id="PS50023"/>
    </source>
</evidence>
<evidence type="ECO:0000256" key="7">
    <source>
        <dbReference type="SAM" id="MobiDB-lite"/>
    </source>
</evidence>
<comment type="caution">
    <text evidence="10">The sequence shown here is derived from an EMBL/GenBank/DDBJ whole genome shotgun (WGS) entry which is preliminary data.</text>
</comment>